<reference evidence="5" key="1">
    <citation type="submission" date="2022-05" db="EMBL/GenBank/DDBJ databases">
        <title>Genomic analysis of Brachybacterium sp. CBA3104.</title>
        <authorList>
            <person name="Roh S.W."/>
            <person name="Kim Y.B."/>
            <person name="Kim Y."/>
        </authorList>
    </citation>
    <scope>NUCLEOTIDE SEQUENCE</scope>
    <source>
        <strain evidence="5">CBA3104</strain>
    </source>
</reference>
<name>A0ABY4N2U6_9MICO</name>
<sequence length="412" mass="43028">MPAPDADHSPHLEHARRATRRTPRGPAHLSPAGARVLVRRRRRRTIAALAGLAALSLLALILVPAQTLRSGLTVAPLHAGPAAQNESADDDGAVNILFLGSDSRVGEADEKDSTARSDSILLAHLDADDSSVHAVQIPRDTLMDLPSCADTGNGSFAGGRGMINSVLNFGPACSVAAVESLTGVRVDHFVEVDFAGFAAIVDALDGLPVCLPEGLHDKAADLDLPAGRQTLDGRQALALARTRHAVGDGSDIARLDHQQQVMKAIMQRADSRNLLTRPDRLYPFLQATSSALTVDDQLGSIPRMTSLASRLTRVPSDSITVETMPWTPAPSDPNRVVPSSKAAAVFATLSDEDSKGRSSHSSKGEESTDSPSSKPDGGGADADERPSGSASSSTPPSDDSASTSDSESIQCD</sequence>
<feature type="region of interest" description="Disordered" evidence="2">
    <location>
        <begin position="349"/>
        <end position="412"/>
    </location>
</feature>
<dbReference type="NCBIfam" id="TIGR00350">
    <property type="entry name" value="lytR_cpsA_psr"/>
    <property type="match status" value="1"/>
</dbReference>
<dbReference type="Proteomes" id="UP001055868">
    <property type="component" value="Chromosome"/>
</dbReference>
<keyword evidence="3" id="KW-0472">Membrane</keyword>
<evidence type="ECO:0000256" key="3">
    <source>
        <dbReference type="SAM" id="Phobius"/>
    </source>
</evidence>
<comment type="similarity">
    <text evidence="1">Belongs to the LytR/CpsA/Psr (LCP) family.</text>
</comment>
<keyword evidence="6" id="KW-1185">Reference proteome</keyword>
<evidence type="ECO:0000313" key="5">
    <source>
        <dbReference type="EMBL" id="UQN28166.1"/>
    </source>
</evidence>
<evidence type="ECO:0000313" key="6">
    <source>
        <dbReference type="Proteomes" id="UP001055868"/>
    </source>
</evidence>
<feature type="compositionally biased region" description="Low complexity" evidence="2">
    <location>
        <begin position="24"/>
        <end position="34"/>
    </location>
</feature>
<feature type="transmembrane region" description="Helical" evidence="3">
    <location>
        <begin position="45"/>
        <end position="65"/>
    </location>
</feature>
<feature type="region of interest" description="Disordered" evidence="2">
    <location>
        <begin position="1"/>
        <end position="34"/>
    </location>
</feature>
<dbReference type="EMBL" id="CP097218">
    <property type="protein sequence ID" value="UQN28166.1"/>
    <property type="molecule type" value="Genomic_DNA"/>
</dbReference>
<feature type="domain" description="Cell envelope-related transcriptional attenuator" evidence="4">
    <location>
        <begin position="116"/>
        <end position="269"/>
    </location>
</feature>
<dbReference type="Gene3D" id="3.40.630.190">
    <property type="entry name" value="LCP protein"/>
    <property type="match status" value="1"/>
</dbReference>
<gene>
    <name evidence="5" type="ORF">M4486_10930</name>
</gene>
<accession>A0ABY4N2U6</accession>
<dbReference type="PANTHER" id="PTHR33392">
    <property type="entry name" value="POLYISOPRENYL-TEICHOIC ACID--PEPTIDOGLYCAN TEICHOIC ACID TRANSFERASE TAGU"/>
    <property type="match status" value="1"/>
</dbReference>
<proteinExistence type="inferred from homology"/>
<protein>
    <submittedName>
        <fullName evidence="5">LCP family protein</fullName>
    </submittedName>
</protein>
<evidence type="ECO:0000256" key="2">
    <source>
        <dbReference type="SAM" id="MobiDB-lite"/>
    </source>
</evidence>
<feature type="compositionally biased region" description="Basic and acidic residues" evidence="2">
    <location>
        <begin position="1"/>
        <end position="16"/>
    </location>
</feature>
<keyword evidence="3" id="KW-0812">Transmembrane</keyword>
<evidence type="ECO:0000259" key="4">
    <source>
        <dbReference type="Pfam" id="PF03816"/>
    </source>
</evidence>
<feature type="compositionally biased region" description="Basic and acidic residues" evidence="2">
    <location>
        <begin position="352"/>
        <end position="366"/>
    </location>
</feature>
<evidence type="ECO:0000256" key="1">
    <source>
        <dbReference type="ARBA" id="ARBA00006068"/>
    </source>
</evidence>
<dbReference type="RefSeq" id="WP_249477190.1">
    <property type="nucleotide sequence ID" value="NZ_CP097218.1"/>
</dbReference>
<dbReference type="Pfam" id="PF03816">
    <property type="entry name" value="LytR_cpsA_psr"/>
    <property type="match status" value="1"/>
</dbReference>
<organism evidence="5 6">
    <name type="scientific">Brachybacterium kimchii</name>
    <dbReference type="NCBI Taxonomy" id="2942909"/>
    <lineage>
        <taxon>Bacteria</taxon>
        <taxon>Bacillati</taxon>
        <taxon>Actinomycetota</taxon>
        <taxon>Actinomycetes</taxon>
        <taxon>Micrococcales</taxon>
        <taxon>Dermabacteraceae</taxon>
        <taxon>Brachybacterium</taxon>
    </lineage>
</organism>
<keyword evidence="3" id="KW-1133">Transmembrane helix</keyword>
<dbReference type="InterPro" id="IPR004474">
    <property type="entry name" value="LytR_CpsA_psr"/>
</dbReference>
<dbReference type="InterPro" id="IPR050922">
    <property type="entry name" value="LytR/CpsA/Psr_CW_biosynth"/>
</dbReference>
<feature type="compositionally biased region" description="Low complexity" evidence="2">
    <location>
        <begin position="387"/>
        <end position="412"/>
    </location>
</feature>
<dbReference type="PANTHER" id="PTHR33392:SF6">
    <property type="entry name" value="POLYISOPRENYL-TEICHOIC ACID--PEPTIDOGLYCAN TEICHOIC ACID TRANSFERASE TAGU"/>
    <property type="match status" value="1"/>
</dbReference>